<comment type="caution">
    <text evidence="1">The sequence shown here is derived from an EMBL/GenBank/DDBJ whole genome shotgun (WGS) entry which is preliminary data.</text>
</comment>
<evidence type="ECO:0000313" key="1">
    <source>
        <dbReference type="EMBL" id="KAK9891608.1"/>
    </source>
</evidence>
<reference evidence="1 2" key="1">
    <citation type="submission" date="2023-03" db="EMBL/GenBank/DDBJ databases">
        <title>Genome insight into feeding habits of ladybird beetles.</title>
        <authorList>
            <person name="Li H.-S."/>
            <person name="Huang Y.-H."/>
            <person name="Pang H."/>
        </authorList>
    </citation>
    <scope>NUCLEOTIDE SEQUENCE [LARGE SCALE GENOMIC DNA]</scope>
    <source>
        <strain evidence="1">SYSU_2023b</strain>
        <tissue evidence="1">Whole body</tissue>
    </source>
</reference>
<name>A0AAW1V8V8_9CUCU</name>
<organism evidence="1 2">
    <name type="scientific">Henosepilachna vigintioctopunctata</name>
    <dbReference type="NCBI Taxonomy" id="420089"/>
    <lineage>
        <taxon>Eukaryota</taxon>
        <taxon>Metazoa</taxon>
        <taxon>Ecdysozoa</taxon>
        <taxon>Arthropoda</taxon>
        <taxon>Hexapoda</taxon>
        <taxon>Insecta</taxon>
        <taxon>Pterygota</taxon>
        <taxon>Neoptera</taxon>
        <taxon>Endopterygota</taxon>
        <taxon>Coleoptera</taxon>
        <taxon>Polyphaga</taxon>
        <taxon>Cucujiformia</taxon>
        <taxon>Coccinelloidea</taxon>
        <taxon>Coccinellidae</taxon>
        <taxon>Epilachninae</taxon>
        <taxon>Epilachnini</taxon>
        <taxon>Henosepilachna</taxon>
    </lineage>
</organism>
<accession>A0AAW1V8V8</accession>
<protein>
    <submittedName>
        <fullName evidence="1">Uncharacterized protein</fullName>
    </submittedName>
</protein>
<proteinExistence type="predicted"/>
<evidence type="ECO:0000313" key="2">
    <source>
        <dbReference type="Proteomes" id="UP001431783"/>
    </source>
</evidence>
<sequence>MDRNFLHDVILSSKRRHSLYDICFNNYLDSKSADDEAKRCNSLNTVEMCSPNKTESHMAVKEDVDDCKVRINRRPNDLYPESRRPLKPVEKGTEMSKTCINLRHENQVHTEIIPSNRNTEKNEMMNKYFKSPTIFIPGTTLFFSGLHESDESPKFMYEVKKFFRKISE</sequence>
<dbReference type="Proteomes" id="UP001431783">
    <property type="component" value="Unassembled WGS sequence"/>
</dbReference>
<gene>
    <name evidence="1" type="ORF">WA026_015572</name>
</gene>
<dbReference type="AlphaFoldDB" id="A0AAW1V8V8"/>
<dbReference type="EMBL" id="JARQZJ010000129">
    <property type="protein sequence ID" value="KAK9891608.1"/>
    <property type="molecule type" value="Genomic_DNA"/>
</dbReference>
<keyword evidence="2" id="KW-1185">Reference proteome</keyword>